<dbReference type="AlphaFoldDB" id="A0A377WBC2"/>
<evidence type="ECO:0000256" key="5">
    <source>
        <dbReference type="ARBA" id="ARBA00022519"/>
    </source>
</evidence>
<comment type="subcellular location">
    <subcellularLocation>
        <location evidence="1">Cell membrane</location>
        <topology evidence="1">Multi-pass membrane protein</topology>
    </subcellularLocation>
</comment>
<evidence type="ECO:0000256" key="10">
    <source>
        <dbReference type="ARBA" id="ARBA00023136"/>
    </source>
</evidence>
<evidence type="ECO:0000313" key="14">
    <source>
        <dbReference type="EMBL" id="STT51903.1"/>
    </source>
</evidence>
<keyword evidence="3" id="KW-0050">Antiport</keyword>
<dbReference type="Gene3D" id="6.10.140.1330">
    <property type="match status" value="1"/>
</dbReference>
<keyword evidence="7 12" id="KW-1133">Transmembrane helix</keyword>
<reference evidence="14 15" key="1">
    <citation type="submission" date="2018-06" db="EMBL/GenBank/DDBJ databases">
        <authorList>
            <consortium name="Pathogen Informatics"/>
            <person name="Doyle S."/>
        </authorList>
    </citation>
    <scope>NUCLEOTIDE SEQUENCE [LARGE SCALE GENOMIC DNA]</scope>
    <source>
        <strain evidence="14 15">NCTC8849</strain>
    </source>
</reference>
<keyword evidence="6 12" id="KW-0812">Transmembrane</keyword>
<keyword evidence="9" id="KW-0406">Ion transport</keyword>
<feature type="domain" description="Cation/H+ exchanger transmembrane" evidence="13">
    <location>
        <begin position="9"/>
        <end position="128"/>
    </location>
</feature>
<organism evidence="14 15">
    <name type="scientific">Klebsiella pneumoniae</name>
    <dbReference type="NCBI Taxonomy" id="573"/>
    <lineage>
        <taxon>Bacteria</taxon>
        <taxon>Pseudomonadati</taxon>
        <taxon>Pseudomonadota</taxon>
        <taxon>Gammaproteobacteria</taxon>
        <taxon>Enterobacterales</taxon>
        <taxon>Enterobacteriaceae</taxon>
        <taxon>Klebsiella/Raoultella group</taxon>
        <taxon>Klebsiella</taxon>
        <taxon>Klebsiella pneumoniae complex</taxon>
    </lineage>
</organism>
<dbReference type="GO" id="GO:0098719">
    <property type="term" value="P:sodium ion import across plasma membrane"/>
    <property type="evidence" value="ECO:0007669"/>
    <property type="project" value="TreeGrafter"/>
</dbReference>
<feature type="transmembrane region" description="Helical" evidence="12">
    <location>
        <begin position="73"/>
        <end position="94"/>
    </location>
</feature>
<dbReference type="GO" id="GO:0005886">
    <property type="term" value="C:plasma membrane"/>
    <property type="evidence" value="ECO:0007669"/>
    <property type="project" value="UniProtKB-SubCell"/>
</dbReference>
<evidence type="ECO:0000256" key="11">
    <source>
        <dbReference type="ARBA" id="ARBA00023201"/>
    </source>
</evidence>
<accession>A0A377WBC2</accession>
<dbReference type="EMBL" id="UGLC01000002">
    <property type="protein sequence ID" value="STT51903.1"/>
    <property type="molecule type" value="Genomic_DNA"/>
</dbReference>
<keyword evidence="11" id="KW-0739">Sodium transport</keyword>
<evidence type="ECO:0000259" key="13">
    <source>
        <dbReference type="Pfam" id="PF00999"/>
    </source>
</evidence>
<dbReference type="Proteomes" id="UP000254799">
    <property type="component" value="Unassembled WGS sequence"/>
</dbReference>
<gene>
    <name evidence="14" type="primary">nhaK_1</name>
    <name evidence="14" type="ORF">NCTC8849_00418</name>
</gene>
<dbReference type="InterPro" id="IPR018422">
    <property type="entry name" value="Cation/H_exchanger_CPA1"/>
</dbReference>
<keyword evidence="10 12" id="KW-0472">Membrane</keyword>
<keyword evidence="5" id="KW-0997">Cell inner membrane</keyword>
<proteinExistence type="predicted"/>
<evidence type="ECO:0000256" key="9">
    <source>
        <dbReference type="ARBA" id="ARBA00023065"/>
    </source>
</evidence>
<keyword evidence="4" id="KW-1003">Cell membrane</keyword>
<protein>
    <submittedName>
        <fullName evidence="14">Na(+)/H(+) exchanger protein</fullName>
    </submittedName>
</protein>
<dbReference type="Pfam" id="PF00999">
    <property type="entry name" value="Na_H_Exchanger"/>
    <property type="match status" value="1"/>
</dbReference>
<keyword evidence="8" id="KW-0915">Sodium</keyword>
<sequence length="158" mass="17401">MADLLVCHVEFDPELFLVLFIPPLLFADGWKTPTREFIEHGREILGLALALVVVTVVGIGFLIYWIVPGIPLIPAFALAAVLSPTDAVALSGIVGEGRIPKKIMGILQGEALMNDASGLVSLKFARRGGDGHHGLYRWRRHRRISEGGDWRRAGRVLW</sequence>
<dbReference type="GO" id="GO:0015386">
    <property type="term" value="F:potassium:proton antiporter activity"/>
    <property type="evidence" value="ECO:0007669"/>
    <property type="project" value="TreeGrafter"/>
</dbReference>
<evidence type="ECO:0000256" key="3">
    <source>
        <dbReference type="ARBA" id="ARBA00022449"/>
    </source>
</evidence>
<evidence type="ECO:0000256" key="12">
    <source>
        <dbReference type="SAM" id="Phobius"/>
    </source>
</evidence>
<evidence type="ECO:0000256" key="4">
    <source>
        <dbReference type="ARBA" id="ARBA00022475"/>
    </source>
</evidence>
<evidence type="ECO:0000256" key="8">
    <source>
        <dbReference type="ARBA" id="ARBA00023053"/>
    </source>
</evidence>
<evidence type="ECO:0000256" key="2">
    <source>
        <dbReference type="ARBA" id="ARBA00022448"/>
    </source>
</evidence>
<dbReference type="GO" id="GO:0051453">
    <property type="term" value="P:regulation of intracellular pH"/>
    <property type="evidence" value="ECO:0007669"/>
    <property type="project" value="TreeGrafter"/>
</dbReference>
<evidence type="ECO:0000256" key="6">
    <source>
        <dbReference type="ARBA" id="ARBA00022692"/>
    </source>
</evidence>
<keyword evidence="2" id="KW-0813">Transport</keyword>
<name>A0A377WBC2_KLEPN</name>
<evidence type="ECO:0000256" key="7">
    <source>
        <dbReference type="ARBA" id="ARBA00022989"/>
    </source>
</evidence>
<dbReference type="PANTHER" id="PTHR10110">
    <property type="entry name" value="SODIUM/HYDROGEN EXCHANGER"/>
    <property type="match status" value="1"/>
</dbReference>
<feature type="transmembrane region" description="Helical" evidence="12">
    <location>
        <begin position="44"/>
        <end position="67"/>
    </location>
</feature>
<feature type="transmembrane region" description="Helical" evidence="12">
    <location>
        <begin position="15"/>
        <end position="32"/>
    </location>
</feature>
<dbReference type="InterPro" id="IPR006153">
    <property type="entry name" value="Cation/H_exchanger_TM"/>
</dbReference>
<dbReference type="PANTHER" id="PTHR10110:SF86">
    <property type="entry name" value="SODIUM_HYDROGEN EXCHANGER 7"/>
    <property type="match status" value="1"/>
</dbReference>
<evidence type="ECO:0000256" key="1">
    <source>
        <dbReference type="ARBA" id="ARBA00004651"/>
    </source>
</evidence>
<dbReference type="GO" id="GO:0015385">
    <property type="term" value="F:sodium:proton antiporter activity"/>
    <property type="evidence" value="ECO:0007669"/>
    <property type="project" value="InterPro"/>
</dbReference>
<evidence type="ECO:0000313" key="15">
    <source>
        <dbReference type="Proteomes" id="UP000254799"/>
    </source>
</evidence>